<organism evidence="2 3">
    <name type="scientific">Marinobacter adhaerens</name>
    <dbReference type="NCBI Taxonomy" id="1033846"/>
    <lineage>
        <taxon>Bacteria</taxon>
        <taxon>Pseudomonadati</taxon>
        <taxon>Pseudomonadota</taxon>
        <taxon>Gammaproteobacteria</taxon>
        <taxon>Pseudomonadales</taxon>
        <taxon>Marinobacteraceae</taxon>
        <taxon>Marinobacter</taxon>
    </lineage>
</organism>
<feature type="transmembrane region" description="Helical" evidence="1">
    <location>
        <begin position="329"/>
        <end position="349"/>
    </location>
</feature>
<evidence type="ECO:0000256" key="1">
    <source>
        <dbReference type="SAM" id="Phobius"/>
    </source>
</evidence>
<feature type="transmembrane region" description="Helical" evidence="1">
    <location>
        <begin position="567"/>
        <end position="589"/>
    </location>
</feature>
<dbReference type="RefSeq" id="WP_014578031.1">
    <property type="nucleotide sequence ID" value="NZ_CP076686.1"/>
</dbReference>
<keyword evidence="1" id="KW-0472">Membrane</keyword>
<dbReference type="GeneID" id="78561346"/>
<keyword evidence="1" id="KW-0812">Transmembrane</keyword>
<protein>
    <submittedName>
        <fullName evidence="2">Uncharacterized protein</fullName>
    </submittedName>
</protein>
<sequence>MTRRGASYTLWVAIALGIAPAVVTGHISPFSMFDERFGLEVESLMFLPPELCLVVFVVGIAACVVLRRFVLMPLLLPWLALVFFPPEKLTEPFPSAWDAQERLYENEKLARESAELPDLDSLRSRIGDIDHTDTGLFRFERAELLSELDQLSERSGAWDTNVSQRAAKIAVQITALRLKIAQANSHLSMIDKSLRDLAIVSRFSLGLANKVLGEKLRQGRNKVIRHRNALETTRRALRVELTSIQTARSDTEQALTQLRDLDARISTYLWASDAYRAWQISMTYKLLCLAVLVALLWVFPMGSTVYLSLLGVSLFAAVFYSEGALGYRLWLIVQFLMLCFALRIARLLVRENFPLLRRQSGSFLLQTCRKTLVFYLPFLTLLALGLAASWQVDRWVDNQLYSLKFMADSDPKANRRQNIDRAISAYFDDQEEAAFRMLDDLDARAKSSPKAVAAAMMSFYEQEVPKILPDVEPEMAPPGCSGFLPWVFQTASCAETSVKEPLNEAYAEKREAQRQSLDRATQGYAELATSGAGNLVDVAREDLSATFHDMETAIKKQLSVIYAVVDIYSWVSWFVLILVVIKSLMYIFARVFFGAKVDGERVIQFEPQSEPGQSGGVREVSDRLDLTQDMGELIYVSKRYDFANAPPDEVTPQAQKAFFSRFLRGAWHMNRVWTDARVGGAAPYRRLPADERIVVWTLKPGDAVIFSWRQFVGMSERIGLRTRYSWQLASLIFGRMFYVVAFVPSDAVGDGTLLLSARGSDGTDGEESPSNSPDQLLAWQTTTRFGMHANLSFRNVYRSGVQIRALNKDLAVMHSNVQRQRSGAARFLTCFLLPV</sequence>
<dbReference type="Proteomes" id="UP000683442">
    <property type="component" value="Chromosome"/>
</dbReference>
<name>A0ABX8IID1_9GAMM</name>
<accession>A0ABX8IID1</accession>
<feature type="transmembrane region" description="Helical" evidence="1">
    <location>
        <begin position="45"/>
        <end position="66"/>
    </location>
</feature>
<evidence type="ECO:0000313" key="2">
    <source>
        <dbReference type="EMBL" id="QWV12528.1"/>
    </source>
</evidence>
<dbReference type="EMBL" id="CP076686">
    <property type="protein sequence ID" value="QWV12528.1"/>
    <property type="molecule type" value="Genomic_DNA"/>
</dbReference>
<reference evidence="2 3" key="1">
    <citation type="submission" date="2021-06" db="EMBL/GenBank/DDBJ databases">
        <title>Microbial metabolic specificity influences pelagic lipid remineralization.</title>
        <authorList>
            <person name="Behrendt L."/>
            <person name="Hunter J.E."/>
            <person name="Alcolombri U."/>
            <person name="Smriga S."/>
            <person name="Mincer T."/>
            <person name="Lowenstein D.P."/>
            <person name="Peaudecerf F.J."/>
            <person name="Fernandez V.I."/>
            <person name="Fredricks H."/>
            <person name="Almblad H."/>
            <person name="Harrison J.J."/>
            <person name="Stocker R."/>
            <person name="Van Mooy B.A.S."/>
        </authorList>
    </citation>
    <scope>NUCLEOTIDE SEQUENCE [LARGE SCALE GENOMIC DNA]</scope>
    <source>
        <strain evidence="2 3">HP15-B</strain>
    </source>
</reference>
<proteinExistence type="predicted"/>
<evidence type="ECO:0000313" key="3">
    <source>
        <dbReference type="Proteomes" id="UP000683442"/>
    </source>
</evidence>
<gene>
    <name evidence="2" type="ORF">KQ249_17935</name>
</gene>
<keyword evidence="3" id="KW-1185">Reference proteome</keyword>
<feature type="transmembrane region" description="Helical" evidence="1">
    <location>
        <begin position="286"/>
        <end position="309"/>
    </location>
</feature>
<keyword evidence="1" id="KW-1133">Transmembrane helix</keyword>